<comment type="subcellular location">
    <subcellularLocation>
        <location evidence="2">Nucleus</location>
    </subcellularLocation>
</comment>
<evidence type="ECO:0000256" key="1">
    <source>
        <dbReference type="ARBA" id="ARBA00001954"/>
    </source>
</evidence>
<keyword evidence="9" id="KW-1185">Reference proteome</keyword>
<evidence type="ECO:0000256" key="5">
    <source>
        <dbReference type="ARBA" id="ARBA00023004"/>
    </source>
</evidence>
<dbReference type="EMBL" id="JBJKFK010000108">
    <property type="protein sequence ID" value="KAL3319702.1"/>
    <property type="molecule type" value="Genomic_DNA"/>
</dbReference>
<dbReference type="SMART" id="SM00558">
    <property type="entry name" value="JmjC"/>
    <property type="match status" value="1"/>
</dbReference>
<reference evidence="8 9" key="1">
    <citation type="submission" date="2024-11" db="EMBL/GenBank/DDBJ databases">
        <title>Adaptive evolution of stress response genes in parasites aligns with host niche diversity.</title>
        <authorList>
            <person name="Hahn C."/>
            <person name="Resl P."/>
        </authorList>
    </citation>
    <scope>NUCLEOTIDE SEQUENCE [LARGE SCALE GENOMIC DNA]</scope>
    <source>
        <strain evidence="8">EGGRZ-B1_66</strain>
        <tissue evidence="8">Body</tissue>
    </source>
</reference>
<dbReference type="PANTHER" id="PTHR12461">
    <property type="entry name" value="HYPOXIA-INDUCIBLE FACTOR 1 ALPHA INHIBITOR-RELATED"/>
    <property type="match status" value="1"/>
</dbReference>
<protein>
    <submittedName>
        <fullName evidence="8">Lysine-specific demethylase 8</fullName>
    </submittedName>
</protein>
<keyword evidence="6" id="KW-0539">Nucleus</keyword>
<dbReference type="Proteomes" id="UP001626550">
    <property type="component" value="Unassembled WGS sequence"/>
</dbReference>
<dbReference type="Pfam" id="PF13621">
    <property type="entry name" value="Cupin_8"/>
    <property type="match status" value="1"/>
</dbReference>
<name>A0ABD2QKN7_9PLAT</name>
<evidence type="ECO:0000256" key="2">
    <source>
        <dbReference type="ARBA" id="ARBA00004123"/>
    </source>
</evidence>
<gene>
    <name evidence="8" type="primary">KDM8</name>
    <name evidence="8" type="ORF">Ciccas_001609</name>
</gene>
<evidence type="ECO:0000256" key="6">
    <source>
        <dbReference type="ARBA" id="ARBA00023242"/>
    </source>
</evidence>
<dbReference type="GO" id="GO:0046872">
    <property type="term" value="F:metal ion binding"/>
    <property type="evidence" value="ECO:0007669"/>
    <property type="project" value="UniProtKB-KW"/>
</dbReference>
<accession>A0ABD2QKN7</accession>
<proteinExistence type="predicted"/>
<evidence type="ECO:0000256" key="4">
    <source>
        <dbReference type="ARBA" id="ARBA00023002"/>
    </source>
</evidence>
<dbReference type="GO" id="GO:0005634">
    <property type="term" value="C:nucleus"/>
    <property type="evidence" value="ECO:0007669"/>
    <property type="project" value="UniProtKB-SubCell"/>
</dbReference>
<comment type="caution">
    <text evidence="8">The sequence shown here is derived from an EMBL/GenBank/DDBJ whole genome shotgun (WGS) entry which is preliminary data.</text>
</comment>
<keyword evidence="5" id="KW-0408">Iron</keyword>
<dbReference type="PROSITE" id="PS51184">
    <property type="entry name" value="JMJC"/>
    <property type="match status" value="1"/>
</dbReference>
<dbReference type="Gene3D" id="2.60.120.650">
    <property type="entry name" value="Cupin"/>
    <property type="match status" value="1"/>
</dbReference>
<comment type="cofactor">
    <cofactor evidence="1">
        <name>Fe(2+)</name>
        <dbReference type="ChEBI" id="CHEBI:29033"/>
    </cofactor>
</comment>
<dbReference type="InterPro" id="IPR041667">
    <property type="entry name" value="Cupin_8"/>
</dbReference>
<dbReference type="PANTHER" id="PTHR12461:SF106">
    <property type="entry name" value="BIFUNCTIONAL PEPTIDASE AND ARGINYL-HYDROXYLASE JMJD5"/>
    <property type="match status" value="1"/>
</dbReference>
<dbReference type="AlphaFoldDB" id="A0ABD2QKN7"/>
<keyword evidence="3" id="KW-0479">Metal-binding</keyword>
<evidence type="ECO:0000259" key="7">
    <source>
        <dbReference type="PROSITE" id="PS51184"/>
    </source>
</evidence>
<evidence type="ECO:0000256" key="3">
    <source>
        <dbReference type="ARBA" id="ARBA00022723"/>
    </source>
</evidence>
<evidence type="ECO:0000313" key="8">
    <source>
        <dbReference type="EMBL" id="KAL3319702.1"/>
    </source>
</evidence>
<feature type="domain" description="JmjC" evidence="7">
    <location>
        <begin position="260"/>
        <end position="405"/>
    </location>
</feature>
<sequence>MPFLNFNPMTDVPVAVDYFSHLIDNETNIPCWYQNYWMQLVAFGEKQETYSDLMHFSSILLDYTRERLNTGHWSDVQDCWRKIYAAIRFLTVCKTLNFAEECNIDFYISNLGLVDDGLIMGVTIMNNLGQKLALVLHKIIVEKSEQAVLSDENLFFSEKSHFTLHLPVSSRLKLQRLDSPSLSEFTTMIEEGKPFILTQTINHWPAVSIWNLNYWKSVAGYRTVPIEIGTSYTECDWSQKLLTINEFISRFIVEGEKPVGYLAQHQLFLQIPELEQDIDVPDYCFVKNVESKVDTNIWFGPKDTVSPLHHDSEKHNLLCQVKGFKYVNLFTKSESPYLYAHEEKMLNNTSKIDLRSVDFNEFPELRNATSFEGIIQPGDVLYIPPFCWHFITALSCSFSVNFWWK</sequence>
<dbReference type="SUPFAM" id="SSF51197">
    <property type="entry name" value="Clavaminate synthase-like"/>
    <property type="match status" value="1"/>
</dbReference>
<keyword evidence="4" id="KW-0560">Oxidoreductase</keyword>
<dbReference type="GO" id="GO:0016491">
    <property type="term" value="F:oxidoreductase activity"/>
    <property type="evidence" value="ECO:0007669"/>
    <property type="project" value="UniProtKB-KW"/>
</dbReference>
<dbReference type="InterPro" id="IPR003347">
    <property type="entry name" value="JmjC_dom"/>
</dbReference>
<evidence type="ECO:0000313" key="9">
    <source>
        <dbReference type="Proteomes" id="UP001626550"/>
    </source>
</evidence>
<organism evidence="8 9">
    <name type="scientific">Cichlidogyrus casuarinus</name>
    <dbReference type="NCBI Taxonomy" id="1844966"/>
    <lineage>
        <taxon>Eukaryota</taxon>
        <taxon>Metazoa</taxon>
        <taxon>Spiralia</taxon>
        <taxon>Lophotrochozoa</taxon>
        <taxon>Platyhelminthes</taxon>
        <taxon>Monogenea</taxon>
        <taxon>Monopisthocotylea</taxon>
        <taxon>Dactylogyridea</taxon>
        <taxon>Ancyrocephalidae</taxon>
        <taxon>Cichlidogyrus</taxon>
    </lineage>
</organism>